<proteinExistence type="predicted"/>
<reference evidence="3 4" key="1">
    <citation type="journal article" date="2007" name="Genome Res.">
        <title>Reductive evolution and niche adaptation inferred from the genome of Mycobacterium ulcerans, the causative agent of Buruli ulcer.</title>
        <authorList>
            <person name="Stinear T.P."/>
            <person name="Seemann T."/>
            <person name="Pidot S."/>
            <person name="Frigui W."/>
            <person name="Reysset G."/>
            <person name="Garnier T."/>
            <person name="Meurice G."/>
            <person name="Simon D."/>
            <person name="Bouchier C."/>
            <person name="Ma L."/>
            <person name="Tichit M."/>
            <person name="Porter J.L."/>
            <person name="Ryan J."/>
            <person name="Johnson P.D."/>
            <person name="Davies J.K."/>
            <person name="Jenkin G.A."/>
            <person name="Small P.L."/>
            <person name="Jones L.M."/>
            <person name="Tekaia F."/>
            <person name="Laval F."/>
            <person name="Daffe M."/>
            <person name="Parkhill J."/>
            <person name="Cole S.T."/>
        </authorList>
    </citation>
    <scope>NUCLEOTIDE SEQUENCE [LARGE SCALE GENOMIC DNA]</scope>
    <source>
        <strain evidence="3 4">Agy99</strain>
    </source>
</reference>
<evidence type="ECO:0000313" key="3">
    <source>
        <dbReference type="EMBL" id="ABL03043.1"/>
    </source>
</evidence>
<feature type="region of interest" description="Disordered" evidence="1">
    <location>
        <begin position="27"/>
        <end position="56"/>
    </location>
</feature>
<evidence type="ECO:0000256" key="2">
    <source>
        <dbReference type="SAM" id="Phobius"/>
    </source>
</evidence>
<evidence type="ECO:0000256" key="1">
    <source>
        <dbReference type="SAM" id="MobiDB-lite"/>
    </source>
</evidence>
<keyword evidence="2" id="KW-0812">Transmembrane</keyword>
<accession>A0PL24</accession>
<feature type="transmembrane region" description="Helical" evidence="2">
    <location>
        <begin position="87"/>
        <end position="106"/>
    </location>
</feature>
<evidence type="ECO:0000313" key="4">
    <source>
        <dbReference type="Proteomes" id="UP000000765"/>
    </source>
</evidence>
<dbReference type="AlphaFoldDB" id="A0PL24"/>
<dbReference type="KEGG" id="mul:MUL_0313"/>
<gene>
    <name evidence="3" type="ordered locus">MUL_0313</name>
</gene>
<dbReference type="EMBL" id="CP000325">
    <property type="protein sequence ID" value="ABL03043.1"/>
    <property type="molecule type" value="Genomic_DNA"/>
</dbReference>
<sequence>MIGGAEIQYQAVGRLGDSGVAHADLSVDGPLHRPRIAKSQQGAHGKRDRDRPCQGAHHFSGVHVRIIFREFMEVRQAPKLLRRLTDAWVILIGISLFGSYAVGLALG</sequence>
<name>A0PL24_MYCUA</name>
<dbReference type="eggNOG" id="ENOG50348FA">
    <property type="taxonomic scope" value="Bacteria"/>
</dbReference>
<dbReference type="Proteomes" id="UP000000765">
    <property type="component" value="Chromosome"/>
</dbReference>
<keyword evidence="2" id="KW-0472">Membrane</keyword>
<protein>
    <submittedName>
        <fullName evidence="3">Uncharacterized protein</fullName>
    </submittedName>
</protein>
<keyword evidence="2" id="KW-1133">Transmembrane helix</keyword>
<dbReference type="HOGENOM" id="CLU_2207164_0_0_11"/>
<organism evidence="3 4">
    <name type="scientific">Mycobacterium ulcerans (strain Agy99)</name>
    <dbReference type="NCBI Taxonomy" id="362242"/>
    <lineage>
        <taxon>Bacteria</taxon>
        <taxon>Bacillati</taxon>
        <taxon>Actinomycetota</taxon>
        <taxon>Actinomycetes</taxon>
        <taxon>Mycobacteriales</taxon>
        <taxon>Mycobacteriaceae</taxon>
        <taxon>Mycobacterium</taxon>
        <taxon>Mycobacterium ulcerans group</taxon>
    </lineage>
</organism>